<keyword evidence="4" id="KW-0969">Cilium</keyword>
<dbReference type="Proteomes" id="UP000601435">
    <property type="component" value="Unassembled WGS sequence"/>
</dbReference>
<evidence type="ECO:0000313" key="8">
    <source>
        <dbReference type="Proteomes" id="UP000601435"/>
    </source>
</evidence>
<comment type="caution">
    <text evidence="7">The sequence shown here is derived from an EMBL/GenBank/DDBJ whole genome shotgun (WGS) entry which is preliminary data.</text>
</comment>
<evidence type="ECO:0000256" key="1">
    <source>
        <dbReference type="ARBA" id="ARBA00004138"/>
    </source>
</evidence>
<dbReference type="Gene3D" id="1.20.1520.10">
    <property type="entry name" value="ADP-ribosylation factor-like 2-binding protein, domain"/>
    <property type="match status" value="1"/>
</dbReference>
<dbReference type="GO" id="GO:0005737">
    <property type="term" value="C:cytoplasm"/>
    <property type="evidence" value="ECO:0007669"/>
    <property type="project" value="UniProtKB-SubCell"/>
</dbReference>
<dbReference type="Pfam" id="PF11527">
    <property type="entry name" value="ARL2_Bind_BART"/>
    <property type="match status" value="1"/>
</dbReference>
<organism evidence="7 8">
    <name type="scientific">Symbiodinium necroappetens</name>
    <dbReference type="NCBI Taxonomy" id="1628268"/>
    <lineage>
        <taxon>Eukaryota</taxon>
        <taxon>Sar</taxon>
        <taxon>Alveolata</taxon>
        <taxon>Dinophyceae</taxon>
        <taxon>Suessiales</taxon>
        <taxon>Symbiodiniaceae</taxon>
        <taxon>Symbiodinium</taxon>
    </lineage>
</organism>
<evidence type="ECO:0000256" key="4">
    <source>
        <dbReference type="ARBA" id="ARBA00023069"/>
    </source>
</evidence>
<evidence type="ECO:0000256" key="5">
    <source>
        <dbReference type="ARBA" id="ARBA00023273"/>
    </source>
</evidence>
<keyword evidence="8" id="KW-1185">Reference proteome</keyword>
<dbReference type="EMBL" id="CAJNJA010043030">
    <property type="protein sequence ID" value="CAE7789680.1"/>
    <property type="molecule type" value="Genomic_DNA"/>
</dbReference>
<dbReference type="InterPro" id="IPR042541">
    <property type="entry name" value="BART_sf"/>
</dbReference>
<keyword evidence="5" id="KW-0966">Cell projection</keyword>
<keyword evidence="3" id="KW-0963">Cytoplasm</keyword>
<sequence>MAAVDHAYDVEDDLDLISPRMRMQKHEDWLISTSLEPLRDSFEDSSFQQLLHQFAAEHAQDFLALWPDGSHPLLWTLRHQEYKELFESQLEKTLADIGMTRDSFQSAMRHLQDVRASLGDMQADLDSFLKSLTAADEYNAFLQVMLTEAYKQQEAGLVSAAVPDSQQIEVTVPSGHGGYAAASVPVEYQGYQYDVPIPCGYSAGMSFHVSVVVPPPN</sequence>
<evidence type="ECO:0000259" key="6">
    <source>
        <dbReference type="Pfam" id="PF11527"/>
    </source>
</evidence>
<gene>
    <name evidence="7" type="ORF">SNEC2469_LOCUS23190</name>
</gene>
<protein>
    <recommendedName>
        <fullName evidence="6">BART domain-containing protein</fullName>
    </recommendedName>
</protein>
<dbReference type="GO" id="GO:0005929">
    <property type="term" value="C:cilium"/>
    <property type="evidence" value="ECO:0007669"/>
    <property type="project" value="UniProtKB-SubCell"/>
</dbReference>
<dbReference type="OrthoDB" id="5186at2759"/>
<accession>A0A812YQ64</accession>
<evidence type="ECO:0000256" key="2">
    <source>
        <dbReference type="ARBA" id="ARBA00004496"/>
    </source>
</evidence>
<reference evidence="7" key="1">
    <citation type="submission" date="2021-02" db="EMBL/GenBank/DDBJ databases">
        <authorList>
            <person name="Dougan E. K."/>
            <person name="Rhodes N."/>
            <person name="Thang M."/>
            <person name="Chan C."/>
        </authorList>
    </citation>
    <scope>NUCLEOTIDE SEQUENCE</scope>
</reference>
<name>A0A812YQ64_9DINO</name>
<dbReference type="AlphaFoldDB" id="A0A812YQ64"/>
<feature type="domain" description="BART" evidence="6">
    <location>
        <begin position="37"/>
        <end position="152"/>
    </location>
</feature>
<evidence type="ECO:0000256" key="3">
    <source>
        <dbReference type="ARBA" id="ARBA00022490"/>
    </source>
</evidence>
<proteinExistence type="predicted"/>
<dbReference type="InterPro" id="IPR023379">
    <property type="entry name" value="BART_dom"/>
</dbReference>
<evidence type="ECO:0000313" key="7">
    <source>
        <dbReference type="EMBL" id="CAE7789680.1"/>
    </source>
</evidence>
<comment type="subcellular location">
    <subcellularLocation>
        <location evidence="1">Cell projection</location>
        <location evidence="1">Cilium</location>
    </subcellularLocation>
    <subcellularLocation>
        <location evidence="2">Cytoplasm</location>
    </subcellularLocation>
</comment>